<protein>
    <recommendedName>
        <fullName evidence="3">DUF559 domain-containing protein</fullName>
    </recommendedName>
</protein>
<organism evidence="1 2">
    <name type="scientific">Streptomyces mangrovisoli</name>
    <dbReference type="NCBI Taxonomy" id="1428628"/>
    <lineage>
        <taxon>Bacteria</taxon>
        <taxon>Bacillati</taxon>
        <taxon>Actinomycetota</taxon>
        <taxon>Actinomycetes</taxon>
        <taxon>Kitasatosporales</taxon>
        <taxon>Streptomycetaceae</taxon>
        <taxon>Streptomyces</taxon>
    </lineage>
</organism>
<accession>A0A1J4P7D4</accession>
<dbReference type="EMBL" id="LAVA02000004">
    <property type="protein sequence ID" value="OIJ69413.1"/>
    <property type="molecule type" value="Genomic_DNA"/>
</dbReference>
<dbReference type="STRING" id="1428628.WN71_002635"/>
<evidence type="ECO:0008006" key="3">
    <source>
        <dbReference type="Google" id="ProtNLM"/>
    </source>
</evidence>
<comment type="caution">
    <text evidence="1">The sequence shown here is derived from an EMBL/GenBank/DDBJ whole genome shotgun (WGS) entry which is preliminary data.</text>
</comment>
<name>A0A1J4P7D4_9ACTN</name>
<evidence type="ECO:0000313" key="1">
    <source>
        <dbReference type="EMBL" id="OIJ69413.1"/>
    </source>
</evidence>
<proteinExistence type="predicted"/>
<sequence>MRNAHHMNPDAPLSPHPPRHLADVRRRILTTAQLRAHGVSTAEANERCRSGGAWQRILPGVFLLHPGPPTGEERLHAVLTYASRATGPARPMPWVPAQPTPQAPHRPVYAEAAITGLAALALHGFTEAPPLLSLERIDVLVPKPRRLRSTGCARVLRTAGLPSGQLVDGVPVAPVPRALADAVAALDDGEAVRRLLTEAVACGHCEPGPVVRELERARLLGRTHVVEAVDSLVAEGRAIAEERLYRMVWEHGLPDPLWNVDLRLPGGPPLGGLDAYWPEQAVAVELDMRAGRPRYEEYAAYARKREHLERLGITVVLVTPGLLRSAPQQQAAVLRTALMAAGDREPAAYVVVRPR</sequence>
<evidence type="ECO:0000313" key="2">
    <source>
        <dbReference type="Proteomes" id="UP000034196"/>
    </source>
</evidence>
<reference evidence="1" key="1">
    <citation type="submission" date="2016-10" db="EMBL/GenBank/DDBJ databases">
        <title>Genome sequence of Streptomyces mangrovisoli MUSC 149.</title>
        <authorList>
            <person name="Lee L.-H."/>
            <person name="Ser H.-L."/>
        </authorList>
    </citation>
    <scope>NUCLEOTIDE SEQUENCE [LARGE SCALE GENOMIC DNA]</scope>
    <source>
        <strain evidence="1">MUSC 149</strain>
    </source>
</reference>
<keyword evidence="2" id="KW-1185">Reference proteome</keyword>
<dbReference type="AlphaFoldDB" id="A0A1J4P7D4"/>
<dbReference type="Proteomes" id="UP000034196">
    <property type="component" value="Unassembled WGS sequence"/>
</dbReference>
<gene>
    <name evidence="1" type="ORF">WN71_002635</name>
</gene>